<feature type="transmembrane region" description="Helical" evidence="1">
    <location>
        <begin position="329"/>
        <end position="347"/>
    </location>
</feature>
<accession>A0ABQ2NE67</accession>
<evidence type="ECO:0000313" key="3">
    <source>
        <dbReference type="Proteomes" id="UP000655410"/>
    </source>
</evidence>
<name>A0ABQ2NE67_9ACTN</name>
<organism evidence="2 3">
    <name type="scientific">Nocardioides phosphati</name>
    <dbReference type="NCBI Taxonomy" id="1867775"/>
    <lineage>
        <taxon>Bacteria</taxon>
        <taxon>Bacillati</taxon>
        <taxon>Actinomycetota</taxon>
        <taxon>Actinomycetes</taxon>
        <taxon>Propionibacteriales</taxon>
        <taxon>Nocardioidaceae</taxon>
        <taxon>Nocardioides</taxon>
    </lineage>
</organism>
<feature type="transmembrane region" description="Helical" evidence="1">
    <location>
        <begin position="146"/>
        <end position="164"/>
    </location>
</feature>
<feature type="transmembrane region" description="Helical" evidence="1">
    <location>
        <begin position="301"/>
        <end position="322"/>
    </location>
</feature>
<evidence type="ECO:0000313" key="2">
    <source>
        <dbReference type="EMBL" id="GGO92964.1"/>
    </source>
</evidence>
<feature type="transmembrane region" description="Helical" evidence="1">
    <location>
        <begin position="276"/>
        <end position="295"/>
    </location>
</feature>
<feature type="transmembrane region" description="Helical" evidence="1">
    <location>
        <begin position="106"/>
        <end position="126"/>
    </location>
</feature>
<feature type="transmembrane region" description="Helical" evidence="1">
    <location>
        <begin position="184"/>
        <end position="204"/>
    </location>
</feature>
<feature type="transmembrane region" description="Helical" evidence="1">
    <location>
        <begin position="594"/>
        <end position="615"/>
    </location>
</feature>
<proteinExistence type="predicted"/>
<comment type="caution">
    <text evidence="2">The sequence shown here is derived from an EMBL/GenBank/DDBJ whole genome shotgun (WGS) entry which is preliminary data.</text>
</comment>
<dbReference type="Proteomes" id="UP000655410">
    <property type="component" value="Unassembled WGS sequence"/>
</dbReference>
<protein>
    <recommendedName>
        <fullName evidence="4">ABC transporter permease</fullName>
    </recommendedName>
</protein>
<dbReference type="EMBL" id="BMNI01000010">
    <property type="protein sequence ID" value="GGO92964.1"/>
    <property type="molecule type" value="Genomic_DNA"/>
</dbReference>
<feature type="transmembrane region" description="Helical" evidence="1">
    <location>
        <begin position="414"/>
        <end position="435"/>
    </location>
</feature>
<dbReference type="RefSeq" id="WP_188784897.1">
    <property type="nucleotide sequence ID" value="NZ_BMNI01000010.1"/>
</dbReference>
<reference evidence="3" key="1">
    <citation type="journal article" date="2019" name="Int. J. Syst. Evol. Microbiol.">
        <title>The Global Catalogue of Microorganisms (GCM) 10K type strain sequencing project: providing services to taxonomists for standard genome sequencing and annotation.</title>
        <authorList>
            <consortium name="The Broad Institute Genomics Platform"/>
            <consortium name="The Broad Institute Genome Sequencing Center for Infectious Disease"/>
            <person name="Wu L."/>
            <person name="Ma J."/>
        </authorList>
    </citation>
    <scope>NUCLEOTIDE SEQUENCE [LARGE SCALE GENOMIC DNA]</scope>
    <source>
        <strain evidence="3">CGMCC 4.7371</strain>
    </source>
</reference>
<feature type="transmembrane region" description="Helical" evidence="1">
    <location>
        <begin position="61"/>
        <end position="86"/>
    </location>
</feature>
<evidence type="ECO:0008006" key="4">
    <source>
        <dbReference type="Google" id="ProtNLM"/>
    </source>
</evidence>
<keyword evidence="1" id="KW-0472">Membrane</keyword>
<feature type="transmembrane region" description="Helical" evidence="1">
    <location>
        <begin position="21"/>
        <end position="40"/>
    </location>
</feature>
<evidence type="ECO:0000256" key="1">
    <source>
        <dbReference type="SAM" id="Phobius"/>
    </source>
</evidence>
<keyword evidence="3" id="KW-1185">Reference proteome</keyword>
<keyword evidence="1" id="KW-1133">Transmembrane helix</keyword>
<keyword evidence="1" id="KW-0812">Transmembrane</keyword>
<feature type="transmembrane region" description="Helical" evidence="1">
    <location>
        <begin position="367"/>
        <end position="387"/>
    </location>
</feature>
<feature type="transmembrane region" description="Helical" evidence="1">
    <location>
        <begin position="251"/>
        <end position="269"/>
    </location>
</feature>
<gene>
    <name evidence="2" type="ORF">GCM10011584_30570</name>
</gene>
<sequence>MLDTLALEAAPAAGGAAFSEILYAAGIAAAFYAVTGWALVRERTGHRTLLGRASDALGRRVGLPGWAAIPVVVMVPVWLVAAAVYWDVPLHLQKGRDPGPLANPSHYPIFLALLFFNCLGLLVMALAKDPLPRRTLRIAPGWHVPYSSVILTLSGFIAVTGFPLDDLWHRLFGQDVTEWGPTHVLMIGGAVTSIFSVPLMLAEAQQTGARLMSGRLGRWVMASFLSLSIVCSVFLMEFEVGMPQFPATTEFIIFGFVITWTAIGSRLWFGPGGALITFAWWWIMRGYLIGGISLFGDLLTIRSFSALPAVLIIELVALAFGVRRGGKRVLPFVVVSGALAGTVGLSLEFLWSREFMALPQPFDADGLPLYLAVGTLASIGGGLLATWQVRRLVLVAEGSPTPVPLPEMAAGRRWYGLTGLLSFVVLMACFAPPAAGTPADATVHWEDASTGTTECPASAERCLATLTLRLSDPSVVKHAAWFYALAWQGDDGSADVPRDPVADVPGIVRSHLLPTGVPGEYRSEVPLPVYGQWKTMVRLHTLPRTMMTWVLYMPEDSAITSQRGRLIHAADGDTITSHFEPEMLQRERKDDVPAWLFNAGNAVVLLLWVAVLLGYGRCYNRAALGSDSRRRRTTSE</sequence>
<feature type="transmembrane region" description="Helical" evidence="1">
    <location>
        <begin position="216"/>
        <end position="236"/>
    </location>
</feature>